<accession>A0A1C3RJJ5</accession>
<feature type="domain" description="FAD/NAD(P)-binding" evidence="5">
    <location>
        <begin position="1"/>
        <end position="285"/>
    </location>
</feature>
<evidence type="ECO:0000259" key="5">
    <source>
        <dbReference type="Pfam" id="PF07992"/>
    </source>
</evidence>
<dbReference type="EMBL" id="FLYE01000044">
    <property type="protein sequence ID" value="SCA57438.1"/>
    <property type="molecule type" value="Genomic_DNA"/>
</dbReference>
<keyword evidence="3" id="KW-0285">Flavoprotein</keyword>
<evidence type="ECO:0000256" key="4">
    <source>
        <dbReference type="ARBA" id="ARBA00022827"/>
    </source>
</evidence>
<dbReference type="SUPFAM" id="SSF51905">
    <property type="entry name" value="FAD/NAD(P)-binding domain"/>
    <property type="match status" value="2"/>
</dbReference>
<keyword evidence="7" id="KW-1185">Reference proteome</keyword>
<dbReference type="PRINTS" id="PR00469">
    <property type="entry name" value="PNDRDTASEII"/>
</dbReference>
<dbReference type="Proteomes" id="UP000231658">
    <property type="component" value="Unassembled WGS sequence"/>
</dbReference>
<gene>
    <name evidence="6" type="ORF">MTBPR1_50194</name>
</gene>
<organism evidence="6 7">
    <name type="scientific">Candidatus Terasakiella magnetica</name>
    <dbReference type="NCBI Taxonomy" id="1867952"/>
    <lineage>
        <taxon>Bacteria</taxon>
        <taxon>Pseudomonadati</taxon>
        <taxon>Pseudomonadota</taxon>
        <taxon>Alphaproteobacteria</taxon>
        <taxon>Rhodospirillales</taxon>
        <taxon>Terasakiellaceae</taxon>
        <taxon>Terasakiella</taxon>
    </lineage>
</organism>
<evidence type="ECO:0000256" key="3">
    <source>
        <dbReference type="ARBA" id="ARBA00022630"/>
    </source>
</evidence>
<dbReference type="InterPro" id="IPR023753">
    <property type="entry name" value="FAD/NAD-binding_dom"/>
</dbReference>
<dbReference type="RefSeq" id="WP_240492905.1">
    <property type="nucleotide sequence ID" value="NZ_FLYE01000044.1"/>
</dbReference>
<comment type="cofactor">
    <cofactor evidence="1">
        <name>FAD</name>
        <dbReference type="ChEBI" id="CHEBI:57692"/>
    </cofactor>
</comment>
<dbReference type="PRINTS" id="PR00368">
    <property type="entry name" value="FADPNR"/>
</dbReference>
<dbReference type="InterPro" id="IPR036188">
    <property type="entry name" value="FAD/NAD-bd_sf"/>
</dbReference>
<comment type="similarity">
    <text evidence="2">Belongs to the FAD-dependent oxidoreductase family.</text>
</comment>
<evidence type="ECO:0000313" key="7">
    <source>
        <dbReference type="Proteomes" id="UP000231658"/>
    </source>
</evidence>
<dbReference type="AlphaFoldDB" id="A0A1C3RJJ5"/>
<evidence type="ECO:0000256" key="2">
    <source>
        <dbReference type="ARBA" id="ARBA00006442"/>
    </source>
</evidence>
<protein>
    <submittedName>
        <fullName evidence="6">FAD-dependent pyridine nucleotide-disulphide oxidoreductase</fullName>
    </submittedName>
</protein>
<dbReference type="InterPro" id="IPR050260">
    <property type="entry name" value="FAD-bd_OxRdtase"/>
</dbReference>
<dbReference type="PANTHER" id="PTHR43429">
    <property type="entry name" value="PYRIDINE NUCLEOTIDE-DISULFIDE OXIDOREDUCTASE DOMAIN-CONTAINING"/>
    <property type="match status" value="1"/>
</dbReference>
<name>A0A1C3RJJ5_9PROT</name>
<evidence type="ECO:0000313" key="6">
    <source>
        <dbReference type="EMBL" id="SCA57438.1"/>
    </source>
</evidence>
<sequence length="329" mass="35552">MKHVILGAGPCGVVAAETLRKNDPDCEIVLVGDEPEPPYSRMAIPYLLVGNIEEQGTHIKRSDDFYRDHKISLRQNKAISVDAKAKSVTLCNGDVEPYDKLLVATGSRPVKPPIDGLDQPGVHHCWTLEDARKIIELAHKGAHVVLLGAGFIGCIILEALALRNVKLTVVEMGDRMVPRMLDDNAGTMLKDWCQFKGVSVHTNTKITKLEPNTGVDEDTLLVDLDNGHQIPAHLVVVAAGVQPNVDFLKDTGLEMEAGILIDRNMQSSVPDIYGAGDVAQGLDFSTGGRSVHAIQPTATEHGRIAALNMTGVEAAYQGSLVMNVLIHWA</sequence>
<proteinExistence type="inferred from homology"/>
<evidence type="ECO:0000256" key="1">
    <source>
        <dbReference type="ARBA" id="ARBA00001974"/>
    </source>
</evidence>
<dbReference type="GO" id="GO:0016491">
    <property type="term" value="F:oxidoreductase activity"/>
    <property type="evidence" value="ECO:0007669"/>
    <property type="project" value="InterPro"/>
</dbReference>
<keyword evidence="4" id="KW-0274">FAD</keyword>
<dbReference type="STRING" id="1867952.MTBPR1_50194"/>
<dbReference type="Gene3D" id="3.50.50.60">
    <property type="entry name" value="FAD/NAD(P)-binding domain"/>
    <property type="match status" value="2"/>
</dbReference>
<dbReference type="Pfam" id="PF07992">
    <property type="entry name" value="Pyr_redox_2"/>
    <property type="match status" value="1"/>
</dbReference>
<dbReference type="PANTHER" id="PTHR43429:SF3">
    <property type="entry name" value="NITRITE REDUCTASE [NAD(P)H]"/>
    <property type="match status" value="1"/>
</dbReference>
<reference evidence="6 7" key="1">
    <citation type="submission" date="2016-07" db="EMBL/GenBank/DDBJ databases">
        <authorList>
            <person name="Lefevre C.T."/>
        </authorList>
    </citation>
    <scope>NUCLEOTIDE SEQUENCE [LARGE SCALE GENOMIC DNA]</scope>
    <source>
        <strain evidence="6">PR1</strain>
    </source>
</reference>